<dbReference type="GO" id="GO:0004801">
    <property type="term" value="F:transaldolase activity"/>
    <property type="evidence" value="ECO:0007669"/>
    <property type="project" value="UniProtKB-UniRule"/>
</dbReference>
<evidence type="ECO:0000256" key="7">
    <source>
        <dbReference type="ARBA" id="ARBA00022679"/>
    </source>
</evidence>
<evidence type="ECO:0000256" key="6">
    <source>
        <dbReference type="ARBA" id="ARBA00022490"/>
    </source>
</evidence>
<comment type="caution">
    <text evidence="11">The sequence shown here is derived from an EMBL/GenBank/DDBJ whole genome shotgun (WGS) entry which is preliminary data.</text>
</comment>
<dbReference type="HAMAP" id="MF_00493">
    <property type="entry name" value="Transaldolase_2"/>
    <property type="match status" value="1"/>
</dbReference>
<dbReference type="NCBIfam" id="NF003026">
    <property type="entry name" value="PRK03903.1"/>
    <property type="match status" value="1"/>
</dbReference>
<keyword evidence="9 10" id="KW-0704">Schiff base</keyword>
<comment type="pathway">
    <text evidence="3 10">Carbohydrate degradation; pentose phosphate pathway; D-glyceraldehyde 3-phosphate and beta-D-fructose 6-phosphate from D-ribose 5-phosphate and D-xylulose 5-phosphate (non-oxidative stage): step 2/3.</text>
</comment>
<proteinExistence type="inferred from homology"/>
<evidence type="ECO:0000313" key="12">
    <source>
        <dbReference type="Proteomes" id="UP000217944"/>
    </source>
</evidence>
<dbReference type="NCBIfam" id="TIGR00876">
    <property type="entry name" value="tal_mycobact"/>
    <property type="match status" value="1"/>
</dbReference>
<keyword evidence="12" id="KW-1185">Reference proteome</keyword>
<reference evidence="11 12" key="1">
    <citation type="journal article" date="2017" name="Syst. Appl. Microbiol.">
        <title>Lebetimonas natsushimae sp. nov., a novel strictly anaerobic, moderately thermophilic chemoautotroph isolated from a deep-sea hydrothermal vent polychaete nest in the Mid-Okinawa Trough.</title>
        <authorList>
            <person name="Nagata R."/>
            <person name="Takaki Y."/>
            <person name="Tame A."/>
            <person name="Nunoura T."/>
            <person name="Muto H."/>
            <person name="Mino S."/>
            <person name="Sawayama S."/>
            <person name="Takai K."/>
            <person name="Nakagawa S."/>
        </authorList>
    </citation>
    <scope>NUCLEOTIDE SEQUENCE [LARGE SCALE GENOMIC DNA]</scope>
    <source>
        <strain evidence="11 12">HS1857</strain>
    </source>
</reference>
<evidence type="ECO:0000256" key="1">
    <source>
        <dbReference type="ARBA" id="ARBA00003518"/>
    </source>
</evidence>
<evidence type="ECO:0000256" key="3">
    <source>
        <dbReference type="ARBA" id="ARBA00004857"/>
    </source>
</evidence>
<comment type="function">
    <text evidence="1 10">Transaldolase is important for the balance of metabolites in the pentose-phosphate pathway.</text>
</comment>
<sequence>MTSIWVDYLDREFLDNEFKDMVESGMVNGLTSNPAIFANALKKDVYKEDVARLKDKTPKEIYEENAVKDIQKACDVLKENYEKGNDGFASIEVDPRLINDTKGTIDEALRLYDKIERENVMIKIPANEAGYKAMEELAKKGININATLVFSPNQALRAFEAIDKGNVKGVISIFVSRFDRKLNPQLGMQNLAKDRVGFFNAIKIYNLIEDEKSENIKALFASTGVKQDYLPKDYYVQNLYLPNSVLTLPLDVIEAIKDKELEESFHFQTKHIDAFFSFLTPARINMQKVYQELFEEGVKAFEKAFNDMLLSIKE</sequence>
<comment type="subcellular location">
    <subcellularLocation>
        <location evidence="2 10">Cytoplasm</location>
    </subcellularLocation>
</comment>
<gene>
    <name evidence="10" type="primary">tal</name>
    <name evidence="11" type="ORF">LNAT_P0791</name>
</gene>
<dbReference type="EC" id="2.2.1.2" evidence="5 10"/>
<dbReference type="InterPro" id="IPR001585">
    <property type="entry name" value="TAL/FSA"/>
</dbReference>
<dbReference type="RefSeq" id="WP_096258629.1">
    <property type="nucleotide sequence ID" value="NZ_BDME01000001.1"/>
</dbReference>
<comment type="similarity">
    <text evidence="4 10">Belongs to the transaldolase family. Type 2 subfamily.</text>
</comment>
<evidence type="ECO:0000256" key="8">
    <source>
        <dbReference type="ARBA" id="ARBA00023126"/>
    </source>
</evidence>
<dbReference type="InterPro" id="IPR004732">
    <property type="entry name" value="Transaldolase_2"/>
</dbReference>
<protein>
    <recommendedName>
        <fullName evidence="5 10">Transaldolase</fullName>
        <ecNumber evidence="5 10">2.2.1.2</ecNumber>
    </recommendedName>
</protein>
<dbReference type="PANTHER" id="PTHR10683:SF31">
    <property type="entry name" value="TRANSALDOLASE"/>
    <property type="match status" value="1"/>
</dbReference>
<dbReference type="EMBL" id="BDME01000001">
    <property type="protein sequence ID" value="GAX87495.1"/>
    <property type="molecule type" value="Genomic_DNA"/>
</dbReference>
<name>A0A292YE73_9BACT</name>
<keyword evidence="8 10" id="KW-0570">Pentose shunt</keyword>
<evidence type="ECO:0000256" key="4">
    <source>
        <dbReference type="ARBA" id="ARBA00008426"/>
    </source>
</evidence>
<dbReference type="PANTHER" id="PTHR10683">
    <property type="entry name" value="TRANSALDOLASE"/>
    <property type="match status" value="1"/>
</dbReference>
<keyword evidence="6 10" id="KW-0963">Cytoplasm</keyword>
<evidence type="ECO:0000256" key="2">
    <source>
        <dbReference type="ARBA" id="ARBA00004496"/>
    </source>
</evidence>
<evidence type="ECO:0000256" key="9">
    <source>
        <dbReference type="ARBA" id="ARBA00023270"/>
    </source>
</evidence>
<dbReference type="PIRSF" id="PIRSF036915">
    <property type="entry name" value="Trnald_Bac_Plnt"/>
    <property type="match status" value="1"/>
</dbReference>
<dbReference type="GO" id="GO:0005737">
    <property type="term" value="C:cytoplasm"/>
    <property type="evidence" value="ECO:0007669"/>
    <property type="project" value="UniProtKB-SubCell"/>
</dbReference>
<dbReference type="Pfam" id="PF00923">
    <property type="entry name" value="TAL_FSA"/>
    <property type="match status" value="1"/>
</dbReference>
<evidence type="ECO:0000313" key="11">
    <source>
        <dbReference type="EMBL" id="GAX87495.1"/>
    </source>
</evidence>
<dbReference type="SUPFAM" id="SSF51569">
    <property type="entry name" value="Aldolase"/>
    <property type="match status" value="1"/>
</dbReference>
<dbReference type="UniPathway" id="UPA00115">
    <property type="reaction ID" value="UER00414"/>
</dbReference>
<evidence type="ECO:0000256" key="10">
    <source>
        <dbReference type="HAMAP-Rule" id="MF_00493"/>
    </source>
</evidence>
<dbReference type="GO" id="GO:0005975">
    <property type="term" value="P:carbohydrate metabolic process"/>
    <property type="evidence" value="ECO:0007669"/>
    <property type="project" value="InterPro"/>
</dbReference>
<dbReference type="InterPro" id="IPR013785">
    <property type="entry name" value="Aldolase_TIM"/>
</dbReference>
<dbReference type="Gene3D" id="3.20.20.70">
    <property type="entry name" value="Aldolase class I"/>
    <property type="match status" value="1"/>
</dbReference>
<dbReference type="GO" id="GO:0006098">
    <property type="term" value="P:pentose-phosphate shunt"/>
    <property type="evidence" value="ECO:0007669"/>
    <property type="project" value="UniProtKB-UniRule"/>
</dbReference>
<dbReference type="Proteomes" id="UP000217944">
    <property type="component" value="Unassembled WGS sequence"/>
</dbReference>
<feature type="active site" description="Schiff-base intermediate with substrate" evidence="10">
    <location>
        <position position="123"/>
    </location>
</feature>
<dbReference type="AlphaFoldDB" id="A0A292YE73"/>
<evidence type="ECO:0000256" key="5">
    <source>
        <dbReference type="ARBA" id="ARBA00013151"/>
    </source>
</evidence>
<keyword evidence="7 10" id="KW-0808">Transferase</keyword>
<comment type="catalytic activity">
    <reaction evidence="10">
        <text>D-sedoheptulose 7-phosphate + D-glyceraldehyde 3-phosphate = D-erythrose 4-phosphate + beta-D-fructose 6-phosphate</text>
        <dbReference type="Rhea" id="RHEA:17053"/>
        <dbReference type="ChEBI" id="CHEBI:16897"/>
        <dbReference type="ChEBI" id="CHEBI:57483"/>
        <dbReference type="ChEBI" id="CHEBI:57634"/>
        <dbReference type="ChEBI" id="CHEBI:59776"/>
        <dbReference type="EC" id="2.2.1.2"/>
    </reaction>
</comment>
<dbReference type="OrthoDB" id="9809101at2"/>
<organism evidence="11 12">
    <name type="scientific">Lebetimonas natsushimae</name>
    <dbReference type="NCBI Taxonomy" id="1936991"/>
    <lineage>
        <taxon>Bacteria</taxon>
        <taxon>Pseudomonadati</taxon>
        <taxon>Campylobacterota</taxon>
        <taxon>Epsilonproteobacteria</taxon>
        <taxon>Nautiliales</taxon>
        <taxon>Nautiliaceae</taxon>
        <taxon>Lebetimonas</taxon>
    </lineage>
</organism>
<accession>A0A292YE73</accession>